<organism evidence="1 2">
    <name type="scientific">Pyxicephalus adspersus</name>
    <name type="common">African bullfrog</name>
    <dbReference type="NCBI Taxonomy" id="30357"/>
    <lineage>
        <taxon>Eukaryota</taxon>
        <taxon>Metazoa</taxon>
        <taxon>Chordata</taxon>
        <taxon>Craniata</taxon>
        <taxon>Vertebrata</taxon>
        <taxon>Euteleostomi</taxon>
        <taxon>Amphibia</taxon>
        <taxon>Batrachia</taxon>
        <taxon>Anura</taxon>
        <taxon>Neobatrachia</taxon>
        <taxon>Ranoidea</taxon>
        <taxon>Pyxicephalidae</taxon>
        <taxon>Pyxicephalinae</taxon>
        <taxon>Pyxicephalus</taxon>
    </lineage>
</organism>
<dbReference type="Proteomes" id="UP001181693">
    <property type="component" value="Unassembled WGS sequence"/>
</dbReference>
<reference evidence="1" key="1">
    <citation type="thesis" date="2020" institute="ProQuest LLC" country="789 East Eisenhower Parkway, Ann Arbor, MI, USA">
        <title>Comparative Genomics and Chromosome Evolution.</title>
        <authorList>
            <person name="Mudd A.B."/>
        </authorList>
    </citation>
    <scope>NUCLEOTIDE SEQUENCE</scope>
    <source>
        <strain evidence="1">1538</strain>
        <tissue evidence="1">Blood</tissue>
    </source>
</reference>
<proteinExistence type="predicted"/>
<gene>
    <name evidence="1" type="ORF">GDO54_013027</name>
</gene>
<comment type="caution">
    <text evidence="1">The sequence shown here is derived from an EMBL/GenBank/DDBJ whole genome shotgun (WGS) entry which is preliminary data.</text>
</comment>
<accession>A0AAV2ZTZ1</accession>
<dbReference type="EMBL" id="DYDO01000006">
    <property type="protein sequence ID" value="DBA21914.1"/>
    <property type="molecule type" value="Genomic_DNA"/>
</dbReference>
<name>A0AAV2ZTZ1_PYXAD</name>
<sequence length="72" mass="8364">MRRLLTDQRLGSWYSGRGAMEESTYSNIPLAVRNIQGSYISLYRTRTTIRLLSIAHKGFHETIQSITFRTKN</sequence>
<dbReference type="AlphaFoldDB" id="A0AAV2ZTZ1"/>
<keyword evidence="2" id="KW-1185">Reference proteome</keyword>
<protein>
    <submittedName>
        <fullName evidence="1">Uncharacterized protein</fullName>
    </submittedName>
</protein>
<evidence type="ECO:0000313" key="1">
    <source>
        <dbReference type="EMBL" id="DBA21914.1"/>
    </source>
</evidence>
<evidence type="ECO:0000313" key="2">
    <source>
        <dbReference type="Proteomes" id="UP001181693"/>
    </source>
</evidence>